<gene>
    <name evidence="1" type="ORF">ACJMK2_017778</name>
</gene>
<keyword evidence="2" id="KW-1185">Reference proteome</keyword>
<evidence type="ECO:0000313" key="1">
    <source>
        <dbReference type="EMBL" id="KAL3846824.1"/>
    </source>
</evidence>
<sequence length="257" mass="28606">MAASCSPPIVSPRNYDAKFKVDVCLHEPLYPPVLTALDTEIEILTLCSQLDTLCRKELKEQNVGNLHQGKFTNSFTNRAKIVYDRIQQTLAKNPSASRDCLHYLQDKGITKLFPRAVAYFTSSSLADAPQSGTDHDSYFSDLGALNQLSVLARQMNVDVTNLKEHKYMAHQLSVLYQLINSTKSSVFSEYKKSIEENFKSVKETLAAAGNYSNIPSMTLQQQEWVLTLTNSIVGTINSFPVDITRSMGQVGSVLLKS</sequence>
<reference evidence="1 2" key="1">
    <citation type="submission" date="2024-11" db="EMBL/GenBank/DDBJ databases">
        <title>Chromosome-level genome assembly of the freshwater bivalve Anodonta woodiana.</title>
        <authorList>
            <person name="Chen X."/>
        </authorList>
    </citation>
    <scope>NUCLEOTIDE SEQUENCE [LARGE SCALE GENOMIC DNA]</scope>
    <source>
        <strain evidence="1">MN2024</strain>
        <tissue evidence="1">Gills</tissue>
    </source>
</reference>
<proteinExistence type="predicted"/>
<dbReference type="AlphaFoldDB" id="A0ABD3UBD5"/>
<dbReference type="EMBL" id="JBJQND010000016">
    <property type="protein sequence ID" value="KAL3846824.1"/>
    <property type="molecule type" value="Genomic_DNA"/>
</dbReference>
<comment type="caution">
    <text evidence="1">The sequence shown here is derived from an EMBL/GenBank/DDBJ whole genome shotgun (WGS) entry which is preliminary data.</text>
</comment>
<organism evidence="1 2">
    <name type="scientific">Sinanodonta woodiana</name>
    <name type="common">Chinese pond mussel</name>
    <name type="synonym">Anodonta woodiana</name>
    <dbReference type="NCBI Taxonomy" id="1069815"/>
    <lineage>
        <taxon>Eukaryota</taxon>
        <taxon>Metazoa</taxon>
        <taxon>Spiralia</taxon>
        <taxon>Lophotrochozoa</taxon>
        <taxon>Mollusca</taxon>
        <taxon>Bivalvia</taxon>
        <taxon>Autobranchia</taxon>
        <taxon>Heteroconchia</taxon>
        <taxon>Palaeoheterodonta</taxon>
        <taxon>Unionida</taxon>
        <taxon>Unionoidea</taxon>
        <taxon>Unionidae</taxon>
        <taxon>Unioninae</taxon>
        <taxon>Sinanodonta</taxon>
    </lineage>
</organism>
<dbReference type="Proteomes" id="UP001634394">
    <property type="component" value="Unassembled WGS sequence"/>
</dbReference>
<name>A0ABD3UBD5_SINWO</name>
<protein>
    <submittedName>
        <fullName evidence="1">Uncharacterized protein</fullName>
    </submittedName>
</protein>
<accession>A0ABD3UBD5</accession>
<evidence type="ECO:0000313" key="2">
    <source>
        <dbReference type="Proteomes" id="UP001634394"/>
    </source>
</evidence>